<dbReference type="EMBL" id="GL379869">
    <property type="protein sequence ID" value="EGT58485.1"/>
    <property type="molecule type" value="Genomic_DNA"/>
</dbReference>
<dbReference type="eggNOG" id="ENOG502S0E9">
    <property type="taxonomic scope" value="Eukaryota"/>
</dbReference>
<keyword evidence="3" id="KW-1185">Reference proteome</keyword>
<dbReference type="Proteomes" id="UP000008068">
    <property type="component" value="Unassembled WGS sequence"/>
</dbReference>
<dbReference type="AlphaFoldDB" id="G0NDS9"/>
<evidence type="ECO:0000313" key="2">
    <source>
        <dbReference type="EMBL" id="EGT58485.1"/>
    </source>
</evidence>
<dbReference type="STRING" id="135651.G0NDS9"/>
<protein>
    <recommendedName>
        <fullName evidence="1">MULE transposase domain-containing protein</fullName>
    </recommendedName>
</protein>
<evidence type="ECO:0000313" key="3">
    <source>
        <dbReference type="Proteomes" id="UP000008068"/>
    </source>
</evidence>
<evidence type="ECO:0000259" key="1">
    <source>
        <dbReference type="Pfam" id="PF10551"/>
    </source>
</evidence>
<dbReference type="OMA" id="IHRTTNV"/>
<dbReference type="InterPro" id="IPR018289">
    <property type="entry name" value="MULE_transposase_dom"/>
</dbReference>
<name>G0NDS9_CAEBE</name>
<dbReference type="InParanoid" id="G0NDS9"/>
<dbReference type="PANTHER" id="PTHR47160:SF8">
    <property type="entry name" value="MULE TRANSPOSASE DOMAIN-CONTAINING PROTEIN"/>
    <property type="match status" value="1"/>
</dbReference>
<dbReference type="HOGENOM" id="CLU_015060_1_1_1"/>
<sequence>MARQSLKKRCHDGTPREVIDSIRTEYGADASMCIGDYHTKRKIIDRAKASNKETKEMDAGGAISDFFSKSITGEKFLICQKTAPEKPMIIFSSETSIDLLSQSEVIFSDGTFECTPSGYTQMFTIHGYISDNVVRPLVFALIADKQLSTYETMIEELKKEPKLQNWSPKIVISDFESAIKTAFENSFVLCENHGCLFHLIKAWRSKSEKIHLYREFYGIILPHHRFYDSNHVIDGRYQEFWRLLKVLPYIASDKIPDYYDLIKNTLQSVTAEMQGLSRLILRENILFLTEFLTYIEINYVLGNGSSPPRFPPSLWTCSVVTESNIHRTTNVVESWHRNFSSVIHKHHKLTSIKLSDLCEKIRQEEHHTKLDHEELSRNSNFKVNKARTTQNIKKDAKLLKAVTNKPKPPAKPLEGIQLLLSFVYASR</sequence>
<dbReference type="PANTHER" id="PTHR47160">
    <property type="entry name" value="PUTATIVE-RELATED"/>
    <property type="match status" value="1"/>
</dbReference>
<feature type="domain" description="MULE transposase" evidence="1">
    <location>
        <begin position="105"/>
        <end position="201"/>
    </location>
</feature>
<gene>
    <name evidence="2" type="ORF">CAEBREN_13498</name>
</gene>
<dbReference type="Pfam" id="PF10551">
    <property type="entry name" value="MULE"/>
    <property type="match status" value="1"/>
</dbReference>
<dbReference type="OrthoDB" id="5854292at2759"/>
<reference evidence="3" key="1">
    <citation type="submission" date="2011-07" db="EMBL/GenBank/DDBJ databases">
        <authorList>
            <consortium name="Caenorhabditis brenneri Sequencing and Analysis Consortium"/>
            <person name="Wilson R.K."/>
        </authorList>
    </citation>
    <scope>NUCLEOTIDE SEQUENCE [LARGE SCALE GENOMIC DNA]</scope>
    <source>
        <strain evidence="3">PB2801</strain>
    </source>
</reference>
<proteinExistence type="predicted"/>
<accession>G0NDS9</accession>
<organism evidence="3">
    <name type="scientific">Caenorhabditis brenneri</name>
    <name type="common">Nematode worm</name>
    <dbReference type="NCBI Taxonomy" id="135651"/>
    <lineage>
        <taxon>Eukaryota</taxon>
        <taxon>Metazoa</taxon>
        <taxon>Ecdysozoa</taxon>
        <taxon>Nematoda</taxon>
        <taxon>Chromadorea</taxon>
        <taxon>Rhabditida</taxon>
        <taxon>Rhabditina</taxon>
        <taxon>Rhabditomorpha</taxon>
        <taxon>Rhabditoidea</taxon>
        <taxon>Rhabditidae</taxon>
        <taxon>Peloderinae</taxon>
        <taxon>Caenorhabditis</taxon>
    </lineage>
</organism>